<evidence type="ECO:0000256" key="1">
    <source>
        <dbReference type="SAM" id="MobiDB-lite"/>
    </source>
</evidence>
<evidence type="ECO:0008006" key="4">
    <source>
        <dbReference type="Google" id="ProtNLM"/>
    </source>
</evidence>
<sequence length="45" mass="4876">MIEQQIRATEADEDELTLVELGDAAALTEGQGGGHSEDKRRAYNS</sequence>
<evidence type="ECO:0000313" key="3">
    <source>
        <dbReference type="Proteomes" id="UP001501721"/>
    </source>
</evidence>
<protein>
    <recommendedName>
        <fullName evidence="4">Albusnodin family lasso peptide</fullName>
    </recommendedName>
</protein>
<keyword evidence="3" id="KW-1185">Reference proteome</keyword>
<dbReference type="RefSeq" id="WP_148024611.1">
    <property type="nucleotide sequence ID" value="NZ_BAAATL010000031.1"/>
</dbReference>
<comment type="caution">
    <text evidence="2">The sequence shown here is derived from an EMBL/GenBank/DDBJ whole genome shotgun (WGS) entry which is preliminary data.</text>
</comment>
<accession>A0ABP5ZSE8</accession>
<name>A0ABP5ZSE8_9ACTN</name>
<proteinExistence type="predicted"/>
<dbReference type="NCBIfam" id="NF033525">
    <property type="entry name" value="lasso_albusnod"/>
    <property type="match status" value="1"/>
</dbReference>
<reference evidence="3" key="1">
    <citation type="journal article" date="2019" name="Int. J. Syst. Evol. Microbiol.">
        <title>The Global Catalogue of Microorganisms (GCM) 10K type strain sequencing project: providing services to taxonomists for standard genome sequencing and annotation.</title>
        <authorList>
            <consortium name="The Broad Institute Genomics Platform"/>
            <consortium name="The Broad Institute Genome Sequencing Center for Infectious Disease"/>
            <person name="Wu L."/>
            <person name="Ma J."/>
        </authorList>
    </citation>
    <scope>NUCLEOTIDE SEQUENCE [LARGE SCALE GENOMIC DNA]</scope>
    <source>
        <strain evidence="3">JCM 6923</strain>
    </source>
</reference>
<feature type="compositionally biased region" description="Basic and acidic residues" evidence="1">
    <location>
        <begin position="35"/>
        <end position="45"/>
    </location>
</feature>
<gene>
    <name evidence="2" type="ORF">GCM10010422_58320</name>
</gene>
<dbReference type="EMBL" id="BAAATL010000031">
    <property type="protein sequence ID" value="GAA2501327.1"/>
    <property type="molecule type" value="Genomic_DNA"/>
</dbReference>
<feature type="region of interest" description="Disordered" evidence="1">
    <location>
        <begin position="25"/>
        <end position="45"/>
    </location>
</feature>
<evidence type="ECO:0000313" key="2">
    <source>
        <dbReference type="EMBL" id="GAA2501327.1"/>
    </source>
</evidence>
<organism evidence="2 3">
    <name type="scientific">Streptomyces graminearus</name>
    <dbReference type="NCBI Taxonomy" id="284030"/>
    <lineage>
        <taxon>Bacteria</taxon>
        <taxon>Bacillati</taxon>
        <taxon>Actinomycetota</taxon>
        <taxon>Actinomycetes</taxon>
        <taxon>Kitasatosporales</taxon>
        <taxon>Streptomycetaceae</taxon>
        <taxon>Streptomyces</taxon>
    </lineage>
</organism>
<dbReference type="Proteomes" id="UP001501721">
    <property type="component" value="Unassembled WGS sequence"/>
</dbReference>